<evidence type="ECO:0000313" key="4">
    <source>
        <dbReference type="Proteomes" id="UP000253426"/>
    </source>
</evidence>
<accession>A0A366HNS2</accession>
<dbReference type="EMBL" id="QNRR01000003">
    <property type="protein sequence ID" value="RBP45137.1"/>
    <property type="molecule type" value="Genomic_DNA"/>
</dbReference>
<dbReference type="Pfam" id="PF07143">
    <property type="entry name" value="CrtC"/>
    <property type="match status" value="1"/>
</dbReference>
<sequence length="372" mass="41503">MNMKQQRLTRLIHSVITMLCVVASPVAHAQLTTEDGFALPQPGRQFTFPRDHGSHPEFRTEWWYITGHLDAKDGRRFGFQVTFFRQANRQPDGTVRQLHFAHAALLDAKTGKFIHQERLNREGWDASSSSTGLDVRNGNWTLKQETNTQRLQLNATVHADALLTLTLDPAKPLVIFGENGVSRKGVAQNAASHYLTFPRLKVSGSVKQGAETLEVAGDAWMDHEFSSSQLDDGQVGWDWAALQFHDGTEMMVYRMRRADGSTDAASKLVLIGKDSTQRALKADAFSWKEITTWQSPRSGAKYPIEVEVAIEQTAYRLRPLARDQEQGGDITGLPYWEGACDILDAQGKIVGRAFLELAGYAGNLRKHLSGKQ</sequence>
<dbReference type="PANTHER" id="PTHR38591:SF1">
    <property type="entry name" value="BLL1000 PROTEIN"/>
    <property type="match status" value="1"/>
</dbReference>
<feature type="domain" description="AttH" evidence="2">
    <location>
        <begin position="60"/>
        <end position="227"/>
    </location>
</feature>
<dbReference type="OrthoDB" id="9770826at2"/>
<reference evidence="3 4" key="1">
    <citation type="submission" date="2018-06" db="EMBL/GenBank/DDBJ databases">
        <title>Genomic Encyclopedia of Type Strains, Phase IV (KMG-IV): sequencing the most valuable type-strain genomes for metagenomic binning, comparative biology and taxonomic classification.</title>
        <authorList>
            <person name="Goeker M."/>
        </authorList>
    </citation>
    <scope>NUCLEOTIDE SEQUENCE [LARGE SCALE GENOMIC DNA]</scope>
    <source>
        <strain evidence="3 4">DSM 25532</strain>
    </source>
</reference>
<dbReference type="RefSeq" id="WP_113958279.1">
    <property type="nucleotide sequence ID" value="NZ_QNRR01000003.1"/>
</dbReference>
<dbReference type="GO" id="GO:0016787">
    <property type="term" value="F:hydrolase activity"/>
    <property type="evidence" value="ECO:0007669"/>
    <property type="project" value="UniProtKB-KW"/>
</dbReference>
<keyword evidence="3" id="KW-0378">Hydrolase</keyword>
<feature type="signal peptide" evidence="1">
    <location>
        <begin position="1"/>
        <end position="29"/>
    </location>
</feature>
<gene>
    <name evidence="3" type="ORF">DES53_103134</name>
</gene>
<dbReference type="Proteomes" id="UP000253426">
    <property type="component" value="Unassembled WGS sequence"/>
</dbReference>
<organism evidence="3 4">
    <name type="scientific">Roseimicrobium gellanilyticum</name>
    <dbReference type="NCBI Taxonomy" id="748857"/>
    <lineage>
        <taxon>Bacteria</taxon>
        <taxon>Pseudomonadati</taxon>
        <taxon>Verrucomicrobiota</taxon>
        <taxon>Verrucomicrobiia</taxon>
        <taxon>Verrucomicrobiales</taxon>
        <taxon>Verrucomicrobiaceae</taxon>
        <taxon>Roseimicrobium</taxon>
    </lineage>
</organism>
<dbReference type="Pfam" id="PF17186">
    <property type="entry name" value="Lipocalin_9"/>
    <property type="match status" value="1"/>
</dbReference>
<evidence type="ECO:0000256" key="1">
    <source>
        <dbReference type="SAM" id="SignalP"/>
    </source>
</evidence>
<dbReference type="InterPro" id="IPR023374">
    <property type="entry name" value="AttH-like_dom_sf"/>
</dbReference>
<evidence type="ECO:0000313" key="3">
    <source>
        <dbReference type="EMBL" id="RBP45137.1"/>
    </source>
</evidence>
<evidence type="ECO:0000259" key="2">
    <source>
        <dbReference type="Pfam" id="PF07143"/>
    </source>
</evidence>
<keyword evidence="1" id="KW-0732">Signal</keyword>
<dbReference type="InterPro" id="IPR010791">
    <property type="entry name" value="AttH_dom"/>
</dbReference>
<proteinExistence type="predicted"/>
<dbReference type="PANTHER" id="PTHR38591">
    <property type="entry name" value="HYDROLASE"/>
    <property type="match status" value="1"/>
</dbReference>
<dbReference type="SUPFAM" id="SSF159245">
    <property type="entry name" value="AttH-like"/>
    <property type="match status" value="1"/>
</dbReference>
<name>A0A366HNS2_9BACT</name>
<comment type="caution">
    <text evidence="3">The sequence shown here is derived from an EMBL/GenBank/DDBJ whole genome shotgun (WGS) entry which is preliminary data.</text>
</comment>
<keyword evidence="4" id="KW-1185">Reference proteome</keyword>
<protein>
    <submittedName>
        <fullName evidence="3">Putative secreted hydrolase</fullName>
    </submittedName>
</protein>
<dbReference type="Gene3D" id="2.40.370.10">
    <property type="entry name" value="AttH-like domain"/>
    <property type="match status" value="2"/>
</dbReference>
<feature type="chain" id="PRO_5016728245" evidence="1">
    <location>
        <begin position="30"/>
        <end position="372"/>
    </location>
</feature>
<dbReference type="AlphaFoldDB" id="A0A366HNS2"/>